<dbReference type="KEGG" id="ebm:SG0102_17020"/>
<evidence type="ECO:0000313" key="2">
    <source>
        <dbReference type="EMBL" id="BBH26768.1"/>
    </source>
</evidence>
<dbReference type="GO" id="GO:0016651">
    <property type="term" value="F:oxidoreductase activity, acting on NAD(P)H"/>
    <property type="evidence" value="ECO:0007669"/>
    <property type="project" value="UniProtKB-ARBA"/>
</dbReference>
<reference evidence="2 3" key="1">
    <citation type="submission" date="2018-11" db="EMBL/GenBank/DDBJ databases">
        <title>Novel Erysipelotrichaceae bacterium isolated from small intestine of a swine.</title>
        <authorList>
            <person name="Kim J.S."/>
            <person name="Choe H."/>
            <person name="Lee Y.R."/>
            <person name="Kim K.M."/>
            <person name="Park D.S."/>
        </authorList>
    </citation>
    <scope>NUCLEOTIDE SEQUENCE [LARGE SCALE GENOMIC DNA]</scope>
    <source>
        <strain evidence="2 3">SG0102</strain>
    </source>
</reference>
<dbReference type="InterPro" id="IPR029039">
    <property type="entry name" value="Flavoprotein-like_sf"/>
</dbReference>
<proteinExistence type="predicted"/>
<feature type="domain" description="Flavodoxin-like" evidence="1">
    <location>
        <begin position="4"/>
        <end position="138"/>
    </location>
</feature>
<dbReference type="RefSeq" id="WP_125119595.1">
    <property type="nucleotide sequence ID" value="NZ_AP019309.1"/>
</dbReference>
<gene>
    <name evidence="2" type="ORF">SG0102_17020</name>
</gene>
<dbReference type="InterPro" id="IPR008254">
    <property type="entry name" value="Flavodoxin/NO_synth"/>
</dbReference>
<dbReference type="SUPFAM" id="SSF52218">
    <property type="entry name" value="Flavoproteins"/>
    <property type="match status" value="1"/>
</dbReference>
<protein>
    <recommendedName>
        <fullName evidence="1">Flavodoxin-like domain-containing protein</fullName>
    </recommendedName>
</protein>
<evidence type="ECO:0000259" key="1">
    <source>
        <dbReference type="PROSITE" id="PS50902"/>
    </source>
</evidence>
<dbReference type="OrthoDB" id="9806505at2"/>
<dbReference type="Proteomes" id="UP000268059">
    <property type="component" value="Chromosome"/>
</dbReference>
<dbReference type="Pfam" id="PF12682">
    <property type="entry name" value="Flavodoxin_4"/>
    <property type="match status" value="1"/>
</dbReference>
<sequence length="138" mass="16014">MSKTIVTYFSATGTTRRVAEKLAQEKQTDILEIKPVIPYTNEDINWQDNESRANREGRDQVEVAMEPLDIRDYDDIYVGFPIWWYTAPRIIFSFFKTHDFSNKTVHLFATSGGSSIQRAQQDLSKAFPQVKIVDAKRY</sequence>
<dbReference type="AlphaFoldDB" id="A0A3G9JR70"/>
<evidence type="ECO:0000313" key="3">
    <source>
        <dbReference type="Proteomes" id="UP000268059"/>
    </source>
</evidence>
<dbReference type="GO" id="GO:0010181">
    <property type="term" value="F:FMN binding"/>
    <property type="evidence" value="ECO:0007669"/>
    <property type="project" value="InterPro"/>
</dbReference>
<dbReference type="Gene3D" id="3.40.50.360">
    <property type="match status" value="1"/>
</dbReference>
<dbReference type="PANTHER" id="PTHR39201:SF1">
    <property type="entry name" value="FLAVODOXIN-LIKE DOMAIN-CONTAINING PROTEIN"/>
    <property type="match status" value="1"/>
</dbReference>
<organism evidence="2 3">
    <name type="scientific">Intestinibaculum porci</name>
    <dbReference type="NCBI Taxonomy" id="2487118"/>
    <lineage>
        <taxon>Bacteria</taxon>
        <taxon>Bacillati</taxon>
        <taxon>Bacillota</taxon>
        <taxon>Erysipelotrichia</taxon>
        <taxon>Erysipelotrichales</taxon>
        <taxon>Erysipelotrichaceae</taxon>
        <taxon>Intestinibaculum</taxon>
    </lineage>
</organism>
<dbReference type="InParanoid" id="A0A3G9JR70"/>
<name>A0A3G9JR70_9FIRM</name>
<accession>A0A3G9JR70</accession>
<dbReference type="PROSITE" id="PS50902">
    <property type="entry name" value="FLAVODOXIN_LIKE"/>
    <property type="match status" value="1"/>
</dbReference>
<dbReference type="EMBL" id="AP019309">
    <property type="protein sequence ID" value="BBH26768.1"/>
    <property type="molecule type" value="Genomic_DNA"/>
</dbReference>
<keyword evidence="3" id="KW-1185">Reference proteome</keyword>
<dbReference type="PANTHER" id="PTHR39201">
    <property type="entry name" value="EXPORTED PROTEIN-RELATED"/>
    <property type="match status" value="1"/>
</dbReference>